<proteinExistence type="predicted"/>
<evidence type="ECO:0000313" key="1">
    <source>
        <dbReference type="EMBL" id="KKL52286.1"/>
    </source>
</evidence>
<feature type="non-terminal residue" evidence="1">
    <location>
        <position position="215"/>
    </location>
</feature>
<gene>
    <name evidence="1" type="ORF">LCGC14_2286990</name>
</gene>
<sequence length="215" mass="24578">MKKTRRMADLLRECLNGKCQVMMFLVLAGLNFTSGCAFTKHESHNSTVKQPGEKVFVIPGDLKPANTLYSGDGNKATLQAERPCIGHPTGYGCFEAKYYWRVKDVKDKPSLFDERFYPYNISQSCKPYIDKSDSNIINFGQFQKLTNTESLDLTELEGAFETGFIEAKLIKKKYQIICLKPLVAVVLEIDNIAWNRVFSYSYRRWTRANRTIGVD</sequence>
<reference evidence="1" key="1">
    <citation type="journal article" date="2015" name="Nature">
        <title>Complex archaea that bridge the gap between prokaryotes and eukaryotes.</title>
        <authorList>
            <person name="Spang A."/>
            <person name="Saw J.H."/>
            <person name="Jorgensen S.L."/>
            <person name="Zaremba-Niedzwiedzka K."/>
            <person name="Martijn J."/>
            <person name="Lind A.E."/>
            <person name="van Eijk R."/>
            <person name="Schleper C."/>
            <person name="Guy L."/>
            <person name="Ettema T.J."/>
        </authorList>
    </citation>
    <scope>NUCLEOTIDE SEQUENCE</scope>
</reference>
<comment type="caution">
    <text evidence="1">The sequence shown here is derived from an EMBL/GenBank/DDBJ whole genome shotgun (WGS) entry which is preliminary data.</text>
</comment>
<organism evidence="1">
    <name type="scientific">marine sediment metagenome</name>
    <dbReference type="NCBI Taxonomy" id="412755"/>
    <lineage>
        <taxon>unclassified sequences</taxon>
        <taxon>metagenomes</taxon>
        <taxon>ecological metagenomes</taxon>
    </lineage>
</organism>
<dbReference type="AlphaFoldDB" id="A0A0F9DEW2"/>
<dbReference type="EMBL" id="LAZR01031950">
    <property type="protein sequence ID" value="KKL52286.1"/>
    <property type="molecule type" value="Genomic_DNA"/>
</dbReference>
<protein>
    <submittedName>
        <fullName evidence="1">Uncharacterized protein</fullName>
    </submittedName>
</protein>
<accession>A0A0F9DEW2</accession>
<name>A0A0F9DEW2_9ZZZZ</name>